<dbReference type="GO" id="GO:0008270">
    <property type="term" value="F:zinc ion binding"/>
    <property type="evidence" value="ECO:0007669"/>
    <property type="project" value="UniProtKB-KW"/>
</dbReference>
<dbReference type="OrthoDB" id="10072647at2759"/>
<dbReference type="Pfam" id="PF00096">
    <property type="entry name" value="zf-C2H2"/>
    <property type="match status" value="2"/>
</dbReference>
<reference evidence="13" key="2">
    <citation type="submission" date="2022-10" db="EMBL/GenBank/DDBJ databases">
        <authorList>
            <consortium name="ENA_rothamsted_submissions"/>
            <consortium name="culmorum"/>
            <person name="King R."/>
        </authorList>
    </citation>
    <scope>NUCLEOTIDE SEQUENCE</scope>
</reference>
<protein>
    <recommendedName>
        <fullName evidence="12">C2H2-type domain-containing protein</fullName>
    </recommendedName>
</protein>
<dbReference type="PROSITE" id="PS50157">
    <property type="entry name" value="ZINC_FINGER_C2H2_2"/>
    <property type="match status" value="3"/>
</dbReference>
<dbReference type="InterPro" id="IPR013087">
    <property type="entry name" value="Znf_C2H2_type"/>
</dbReference>
<accession>A0A9N9RQB9</accession>
<feature type="compositionally biased region" description="Low complexity" evidence="11">
    <location>
        <begin position="223"/>
        <end position="236"/>
    </location>
</feature>
<keyword evidence="5" id="KW-0862">Zinc</keyword>
<feature type="region of interest" description="Disordered" evidence="11">
    <location>
        <begin position="391"/>
        <end position="424"/>
    </location>
</feature>
<evidence type="ECO:0000256" key="5">
    <source>
        <dbReference type="ARBA" id="ARBA00022833"/>
    </source>
</evidence>
<evidence type="ECO:0000256" key="1">
    <source>
        <dbReference type="ARBA" id="ARBA00004123"/>
    </source>
</evidence>
<feature type="region of interest" description="Disordered" evidence="11">
    <location>
        <begin position="20"/>
        <end position="44"/>
    </location>
</feature>
<keyword evidence="3" id="KW-0677">Repeat</keyword>
<dbReference type="GO" id="GO:0005634">
    <property type="term" value="C:nucleus"/>
    <property type="evidence" value="ECO:0007669"/>
    <property type="project" value="UniProtKB-SubCell"/>
</dbReference>
<feature type="compositionally biased region" description="Low complexity" evidence="11">
    <location>
        <begin position="392"/>
        <end position="412"/>
    </location>
</feature>
<keyword evidence="9" id="KW-0539">Nucleus</keyword>
<feature type="compositionally biased region" description="Polar residues" evidence="11">
    <location>
        <begin position="213"/>
        <end position="222"/>
    </location>
</feature>
<proteinExistence type="predicted"/>
<evidence type="ECO:0000256" key="6">
    <source>
        <dbReference type="ARBA" id="ARBA00023015"/>
    </source>
</evidence>
<gene>
    <name evidence="13" type="ORF">CHIRRI_LOCUS3708</name>
</gene>
<reference evidence="13" key="1">
    <citation type="submission" date="2022-01" db="EMBL/GenBank/DDBJ databases">
        <authorList>
            <person name="King R."/>
        </authorList>
    </citation>
    <scope>NUCLEOTIDE SEQUENCE</scope>
</reference>
<dbReference type="Gene3D" id="3.30.160.60">
    <property type="entry name" value="Classic Zinc Finger"/>
    <property type="match status" value="4"/>
</dbReference>
<comment type="subcellular location">
    <subcellularLocation>
        <location evidence="1">Nucleus</location>
    </subcellularLocation>
</comment>
<dbReference type="SUPFAM" id="SSF57667">
    <property type="entry name" value="beta-beta-alpha zinc fingers"/>
    <property type="match status" value="2"/>
</dbReference>
<keyword evidence="14" id="KW-1185">Reference proteome</keyword>
<dbReference type="PANTHER" id="PTHR46105">
    <property type="entry name" value="AGAP004733-PA"/>
    <property type="match status" value="1"/>
</dbReference>
<feature type="domain" description="C2H2-type" evidence="12">
    <location>
        <begin position="327"/>
        <end position="353"/>
    </location>
</feature>
<dbReference type="GO" id="GO:0000978">
    <property type="term" value="F:RNA polymerase II cis-regulatory region sequence-specific DNA binding"/>
    <property type="evidence" value="ECO:0007669"/>
    <property type="project" value="TreeGrafter"/>
</dbReference>
<evidence type="ECO:0000259" key="12">
    <source>
        <dbReference type="PROSITE" id="PS50157"/>
    </source>
</evidence>
<evidence type="ECO:0000256" key="11">
    <source>
        <dbReference type="SAM" id="MobiDB-lite"/>
    </source>
</evidence>
<dbReference type="GO" id="GO:0000981">
    <property type="term" value="F:DNA-binding transcription factor activity, RNA polymerase II-specific"/>
    <property type="evidence" value="ECO:0007669"/>
    <property type="project" value="TreeGrafter"/>
</dbReference>
<dbReference type="InterPro" id="IPR036236">
    <property type="entry name" value="Znf_C2H2_sf"/>
</dbReference>
<dbReference type="SMART" id="SM00355">
    <property type="entry name" value="ZnF_C2H2"/>
    <property type="match status" value="4"/>
</dbReference>
<dbReference type="PANTHER" id="PTHR46105:SF5">
    <property type="entry name" value="ZINC FINGER AND BTB DOMAIN-CONTAINING PROTEIN 44 ISOFORM X1"/>
    <property type="match status" value="1"/>
</dbReference>
<organism evidence="13 14">
    <name type="scientific">Chironomus riparius</name>
    <dbReference type="NCBI Taxonomy" id="315576"/>
    <lineage>
        <taxon>Eukaryota</taxon>
        <taxon>Metazoa</taxon>
        <taxon>Ecdysozoa</taxon>
        <taxon>Arthropoda</taxon>
        <taxon>Hexapoda</taxon>
        <taxon>Insecta</taxon>
        <taxon>Pterygota</taxon>
        <taxon>Neoptera</taxon>
        <taxon>Endopterygota</taxon>
        <taxon>Diptera</taxon>
        <taxon>Nematocera</taxon>
        <taxon>Chironomoidea</taxon>
        <taxon>Chironomidae</taxon>
        <taxon>Chironominae</taxon>
        <taxon>Chironomus</taxon>
    </lineage>
</organism>
<keyword evidence="2" id="KW-0479">Metal-binding</keyword>
<dbReference type="EMBL" id="OU895877">
    <property type="protein sequence ID" value="CAG9800770.1"/>
    <property type="molecule type" value="Genomic_DNA"/>
</dbReference>
<feature type="domain" description="C2H2-type" evidence="12">
    <location>
        <begin position="354"/>
        <end position="381"/>
    </location>
</feature>
<dbReference type="PROSITE" id="PS00028">
    <property type="entry name" value="ZINC_FINGER_C2H2_1"/>
    <property type="match status" value="3"/>
</dbReference>
<sequence length="424" mass="47544">MNFPAFGSFPSIHHQFTTAAVTSTPSSQENRYTSYQAPTSSSTNPVKFRAEDMASTNINKYVTHYPTASATHLQYGYNTNQQQAENPKTSYVHTTSAPTSSITTSHTTSELSQDITSLLLKEQSVGNDSTKRVLQTSSVADYLSHLPTLHHFLKYSAETAAIKKENVSTSSIFQTQPVASQSLNLIPSTSSIANIIHTPIQQNIQTNQANIQVSTQPQQISAPNTGNVTTTSNPTATKKKKKKKAPKEKKPRPKAGEIRLKFALDGSMLFVCPECQVAYPEKEILDQHMIGHQNMERRFVCEICNAALKRKDHLTRHKQSHNPERPYLCHCLKAFKRKEQLSLHAVIHSGNKKHSCSECGKGFYRKDHLRKHMRSHIARRLKAELSQQMGHNQNNTQSNGQDQQQQQQQGQSEAPQIMQIQQNC</sequence>
<evidence type="ECO:0000256" key="9">
    <source>
        <dbReference type="ARBA" id="ARBA00023242"/>
    </source>
</evidence>
<dbReference type="Proteomes" id="UP001153620">
    <property type="component" value="Chromosome 1"/>
</dbReference>
<name>A0A9N9RQB9_9DIPT</name>
<evidence type="ECO:0000256" key="2">
    <source>
        <dbReference type="ARBA" id="ARBA00022723"/>
    </source>
</evidence>
<evidence type="ECO:0000256" key="4">
    <source>
        <dbReference type="ARBA" id="ARBA00022771"/>
    </source>
</evidence>
<keyword evidence="8" id="KW-0804">Transcription</keyword>
<feature type="compositionally biased region" description="Basic residues" evidence="11">
    <location>
        <begin position="237"/>
        <end position="253"/>
    </location>
</feature>
<evidence type="ECO:0000313" key="14">
    <source>
        <dbReference type="Proteomes" id="UP001153620"/>
    </source>
</evidence>
<evidence type="ECO:0000313" key="13">
    <source>
        <dbReference type="EMBL" id="CAG9800770.1"/>
    </source>
</evidence>
<evidence type="ECO:0000256" key="8">
    <source>
        <dbReference type="ARBA" id="ARBA00023163"/>
    </source>
</evidence>
<keyword evidence="4 10" id="KW-0863">Zinc-finger</keyword>
<evidence type="ECO:0000256" key="3">
    <source>
        <dbReference type="ARBA" id="ARBA00022737"/>
    </source>
</evidence>
<keyword evidence="7" id="KW-0238">DNA-binding</keyword>
<feature type="domain" description="C2H2-type" evidence="12">
    <location>
        <begin position="299"/>
        <end position="326"/>
    </location>
</feature>
<dbReference type="FunFam" id="3.30.160.60:FF:000624">
    <property type="entry name" value="zinc finger protein 697"/>
    <property type="match status" value="1"/>
</dbReference>
<dbReference type="InterPro" id="IPR050457">
    <property type="entry name" value="ZnFinger_BTB_dom_contain"/>
</dbReference>
<keyword evidence="6" id="KW-0805">Transcription regulation</keyword>
<feature type="region of interest" description="Disordered" evidence="11">
    <location>
        <begin position="212"/>
        <end position="256"/>
    </location>
</feature>
<evidence type="ECO:0000256" key="7">
    <source>
        <dbReference type="ARBA" id="ARBA00023125"/>
    </source>
</evidence>
<evidence type="ECO:0000256" key="10">
    <source>
        <dbReference type="PROSITE-ProRule" id="PRU00042"/>
    </source>
</evidence>
<dbReference type="AlphaFoldDB" id="A0A9N9RQB9"/>